<sequence>MMKAVIFPGQGSQFSGMGRDLYEQHPAAKHLMDQANDILGFSLTDTMFTGSDEDLRRTDVTQPAIFLHSVALAAVLPNFRPDMVAGHSLGEFSALVAAKVLRFEDALQLVARRAQAMQAACQEQPGTMAAILGLDDDTTARICQEITASGEGVVVAANYNCPGQLVVSGSRRGIELACEQLKAAGAKRALPLPVGGAFHSPLMQSAEAALAEAIAKTTFSAGICPVYQNVDAAPHTDPDEIRENLVRQLTAPVRWTQSVQRMVQDGATEFVECGPGKVLQGLVKKITPDVPAASAVVE</sequence>
<dbReference type="Proteomes" id="UP000197277">
    <property type="component" value="Unassembled WGS sequence"/>
</dbReference>
<evidence type="ECO:0000256" key="3">
    <source>
        <dbReference type="ARBA" id="ARBA00022679"/>
    </source>
</evidence>
<evidence type="ECO:0000313" key="9">
    <source>
        <dbReference type="EMBL" id="OWP62987.1"/>
    </source>
</evidence>
<dbReference type="SMART" id="SM00827">
    <property type="entry name" value="PKS_AT"/>
    <property type="match status" value="1"/>
</dbReference>
<evidence type="ECO:0000313" key="10">
    <source>
        <dbReference type="Proteomes" id="UP000197277"/>
    </source>
</evidence>
<dbReference type="NCBIfam" id="TIGR00128">
    <property type="entry name" value="fabD"/>
    <property type="match status" value="1"/>
</dbReference>
<feature type="active site" evidence="7">
    <location>
        <position position="199"/>
    </location>
</feature>
<evidence type="ECO:0000256" key="7">
    <source>
        <dbReference type="PIRSR" id="PIRSR000446-1"/>
    </source>
</evidence>
<evidence type="ECO:0000256" key="2">
    <source>
        <dbReference type="ARBA" id="ARBA00018953"/>
    </source>
</evidence>
<comment type="caution">
    <text evidence="9">The sequence shown here is derived from an EMBL/GenBank/DDBJ whole genome shotgun (WGS) entry which is preliminary data.</text>
</comment>
<protein>
    <recommendedName>
        <fullName evidence="2 6">Malonyl CoA-acyl carrier protein transacylase</fullName>
        <ecNumber evidence="1 6">2.3.1.39</ecNumber>
    </recommendedName>
</protein>
<feature type="domain" description="Malonyl-CoA:ACP transacylase (MAT)" evidence="8">
    <location>
        <begin position="6"/>
        <end position="298"/>
    </location>
</feature>
<dbReference type="InterPro" id="IPR004410">
    <property type="entry name" value="Malonyl_CoA-ACP_transAc_FabD"/>
</dbReference>
<dbReference type="GO" id="GO:0005829">
    <property type="term" value="C:cytosol"/>
    <property type="evidence" value="ECO:0007669"/>
    <property type="project" value="TreeGrafter"/>
</dbReference>
<dbReference type="PANTHER" id="PTHR42681">
    <property type="entry name" value="MALONYL-COA-ACYL CARRIER PROTEIN TRANSACYLASE, MITOCHONDRIAL"/>
    <property type="match status" value="1"/>
</dbReference>
<keyword evidence="3 6" id="KW-0808">Transferase</keyword>
<name>A0A246FK95_9BACT</name>
<dbReference type="EC" id="2.3.1.39" evidence="1 6"/>
<keyword evidence="4 6" id="KW-0012">Acyltransferase</keyword>
<comment type="similarity">
    <text evidence="6">Belongs to the fabD family.</text>
</comment>
<dbReference type="InterPro" id="IPR016036">
    <property type="entry name" value="Malonyl_transacylase_ACP-bd"/>
</dbReference>
<dbReference type="InterPro" id="IPR014043">
    <property type="entry name" value="Acyl_transferase_dom"/>
</dbReference>
<organism evidence="9 10">
    <name type="scientific">Hymenobacter amundsenii</name>
    <dbReference type="NCBI Taxonomy" id="2006685"/>
    <lineage>
        <taxon>Bacteria</taxon>
        <taxon>Pseudomonadati</taxon>
        <taxon>Bacteroidota</taxon>
        <taxon>Cytophagia</taxon>
        <taxon>Cytophagales</taxon>
        <taxon>Hymenobacteraceae</taxon>
        <taxon>Hymenobacter</taxon>
    </lineage>
</organism>
<keyword evidence="10" id="KW-1185">Reference proteome</keyword>
<feature type="active site" evidence="7">
    <location>
        <position position="88"/>
    </location>
</feature>
<gene>
    <name evidence="9" type="primary">fabD</name>
    <name evidence="9" type="ORF">CDA63_11425</name>
</gene>
<evidence type="ECO:0000256" key="4">
    <source>
        <dbReference type="ARBA" id="ARBA00023315"/>
    </source>
</evidence>
<dbReference type="AlphaFoldDB" id="A0A246FK95"/>
<dbReference type="InterPro" id="IPR050858">
    <property type="entry name" value="Mal-CoA-ACP_Trans/PKS_FabD"/>
</dbReference>
<accession>A0A246FK95</accession>
<comment type="catalytic activity">
    <reaction evidence="5 6">
        <text>holo-[ACP] + malonyl-CoA = malonyl-[ACP] + CoA</text>
        <dbReference type="Rhea" id="RHEA:41792"/>
        <dbReference type="Rhea" id="RHEA-COMP:9623"/>
        <dbReference type="Rhea" id="RHEA-COMP:9685"/>
        <dbReference type="ChEBI" id="CHEBI:57287"/>
        <dbReference type="ChEBI" id="CHEBI:57384"/>
        <dbReference type="ChEBI" id="CHEBI:64479"/>
        <dbReference type="ChEBI" id="CHEBI:78449"/>
        <dbReference type="EC" id="2.3.1.39"/>
    </reaction>
</comment>
<proteinExistence type="inferred from homology"/>
<dbReference type="Gene3D" id="3.40.366.10">
    <property type="entry name" value="Malonyl-Coenzyme A Acyl Carrier Protein, domain 2"/>
    <property type="match status" value="1"/>
</dbReference>
<evidence type="ECO:0000256" key="1">
    <source>
        <dbReference type="ARBA" id="ARBA00013258"/>
    </source>
</evidence>
<dbReference type="InterPro" id="IPR001227">
    <property type="entry name" value="Ac_transferase_dom_sf"/>
</dbReference>
<dbReference type="InterPro" id="IPR016035">
    <property type="entry name" value="Acyl_Trfase/lysoPLipase"/>
</dbReference>
<dbReference type="PIRSF" id="PIRSF000446">
    <property type="entry name" value="Mct"/>
    <property type="match status" value="1"/>
</dbReference>
<dbReference type="SUPFAM" id="SSF55048">
    <property type="entry name" value="Probable ACP-binding domain of malonyl-CoA ACP transacylase"/>
    <property type="match status" value="1"/>
</dbReference>
<evidence type="ECO:0000256" key="5">
    <source>
        <dbReference type="ARBA" id="ARBA00048462"/>
    </source>
</evidence>
<dbReference type="PANTHER" id="PTHR42681:SF1">
    <property type="entry name" value="MALONYL-COA-ACYL CARRIER PROTEIN TRANSACYLASE, MITOCHONDRIAL"/>
    <property type="match status" value="1"/>
</dbReference>
<dbReference type="SUPFAM" id="SSF52151">
    <property type="entry name" value="FabD/lysophospholipase-like"/>
    <property type="match status" value="1"/>
</dbReference>
<evidence type="ECO:0000256" key="6">
    <source>
        <dbReference type="PIRNR" id="PIRNR000446"/>
    </source>
</evidence>
<dbReference type="InterPro" id="IPR024925">
    <property type="entry name" value="Malonyl_CoA-ACP_transAc"/>
</dbReference>
<dbReference type="FunFam" id="3.30.70.250:FF:000001">
    <property type="entry name" value="Malonyl CoA-acyl carrier protein transacylase"/>
    <property type="match status" value="1"/>
</dbReference>
<dbReference type="Pfam" id="PF00698">
    <property type="entry name" value="Acyl_transf_1"/>
    <property type="match status" value="1"/>
</dbReference>
<dbReference type="GO" id="GO:0004314">
    <property type="term" value="F:[acyl-carrier-protein] S-malonyltransferase activity"/>
    <property type="evidence" value="ECO:0007669"/>
    <property type="project" value="UniProtKB-EC"/>
</dbReference>
<evidence type="ECO:0000259" key="8">
    <source>
        <dbReference type="SMART" id="SM00827"/>
    </source>
</evidence>
<dbReference type="EMBL" id="NIRR01000017">
    <property type="protein sequence ID" value="OWP62987.1"/>
    <property type="molecule type" value="Genomic_DNA"/>
</dbReference>
<dbReference type="Gene3D" id="3.30.70.250">
    <property type="entry name" value="Malonyl-CoA ACP transacylase, ACP-binding"/>
    <property type="match status" value="1"/>
</dbReference>
<dbReference type="OrthoDB" id="9805460at2"/>
<reference evidence="9 10" key="1">
    <citation type="submission" date="2017-06" db="EMBL/GenBank/DDBJ databases">
        <title>Hymenobacter amundsenii sp. nov. isolated from regoliths in Antarctica.</title>
        <authorList>
            <person name="Sedlacek I."/>
            <person name="Kralova S."/>
            <person name="Pantucek R."/>
            <person name="Svec P."/>
            <person name="Holochova P."/>
            <person name="Stankova E."/>
            <person name="Vrbovska V."/>
            <person name="Busse H.-J."/>
        </authorList>
    </citation>
    <scope>NUCLEOTIDE SEQUENCE [LARGE SCALE GENOMIC DNA]</scope>
    <source>
        <strain evidence="9 10">CCM 8682</strain>
    </source>
</reference>
<dbReference type="GO" id="GO:0006633">
    <property type="term" value="P:fatty acid biosynthetic process"/>
    <property type="evidence" value="ECO:0007669"/>
    <property type="project" value="TreeGrafter"/>
</dbReference>